<dbReference type="PANTHER" id="PTHR30560:SF3">
    <property type="entry name" value="TRIGGER FACTOR-LIKE PROTEIN TIG, CHLOROPLASTIC"/>
    <property type="match status" value="1"/>
</dbReference>
<dbReference type="RefSeq" id="WP_106391228.1">
    <property type="nucleotide sequence ID" value="NZ_PVNK01000101.1"/>
</dbReference>
<dbReference type="Pfam" id="PF05697">
    <property type="entry name" value="Trigger_N"/>
    <property type="match status" value="1"/>
</dbReference>
<feature type="domain" description="Trigger factor C-terminal" evidence="12">
    <location>
        <begin position="271"/>
        <end position="427"/>
    </location>
</feature>
<evidence type="ECO:0000256" key="4">
    <source>
        <dbReference type="ARBA" id="ARBA00016902"/>
    </source>
</evidence>
<comment type="catalytic activity">
    <reaction evidence="1 9">
        <text>[protein]-peptidylproline (omega=180) = [protein]-peptidylproline (omega=0)</text>
        <dbReference type="Rhea" id="RHEA:16237"/>
        <dbReference type="Rhea" id="RHEA-COMP:10747"/>
        <dbReference type="Rhea" id="RHEA-COMP:10748"/>
        <dbReference type="ChEBI" id="CHEBI:83833"/>
        <dbReference type="ChEBI" id="CHEBI:83834"/>
        <dbReference type="EC" id="5.2.1.8"/>
    </reaction>
</comment>
<dbReference type="Gene3D" id="1.10.3120.10">
    <property type="entry name" value="Trigger factor, C-terminal domain"/>
    <property type="match status" value="1"/>
</dbReference>
<dbReference type="InterPro" id="IPR008881">
    <property type="entry name" value="Trigger_fac_ribosome-bd_bac"/>
</dbReference>
<evidence type="ECO:0000256" key="8">
    <source>
        <dbReference type="ARBA" id="ARBA00029986"/>
    </source>
</evidence>
<dbReference type="Gene3D" id="3.30.70.1050">
    <property type="entry name" value="Trigger factor ribosome-binding domain"/>
    <property type="match status" value="1"/>
</dbReference>
<organism evidence="13 14">
    <name type="scientific">Enhygromyxa salina</name>
    <dbReference type="NCBI Taxonomy" id="215803"/>
    <lineage>
        <taxon>Bacteria</taxon>
        <taxon>Pseudomonadati</taxon>
        <taxon>Myxococcota</taxon>
        <taxon>Polyangia</taxon>
        <taxon>Nannocystales</taxon>
        <taxon>Nannocystaceae</taxon>
        <taxon>Enhygromyxa</taxon>
    </lineage>
</organism>
<dbReference type="OrthoDB" id="9767721at2"/>
<dbReference type="GO" id="GO:0043335">
    <property type="term" value="P:protein unfolding"/>
    <property type="evidence" value="ECO:0007669"/>
    <property type="project" value="TreeGrafter"/>
</dbReference>
<dbReference type="InterPro" id="IPR027304">
    <property type="entry name" value="Trigger_fact/SurA_dom_sf"/>
</dbReference>
<dbReference type="Proteomes" id="UP000237968">
    <property type="component" value="Unassembled WGS sequence"/>
</dbReference>
<dbReference type="Pfam" id="PF05698">
    <property type="entry name" value="Trigger_C"/>
    <property type="match status" value="1"/>
</dbReference>
<feature type="region of interest" description="Disordered" evidence="10">
    <location>
        <begin position="427"/>
        <end position="455"/>
    </location>
</feature>
<keyword evidence="5 9" id="KW-0697">Rotamase</keyword>
<dbReference type="InterPro" id="IPR037041">
    <property type="entry name" value="Trigger_fac_C_sf"/>
</dbReference>
<dbReference type="InterPro" id="IPR036611">
    <property type="entry name" value="Trigger_fac_ribosome-bd_sf"/>
</dbReference>
<dbReference type="HAMAP" id="MF_00303">
    <property type="entry name" value="Trigger_factor_Tig"/>
    <property type="match status" value="1"/>
</dbReference>
<dbReference type="EC" id="5.2.1.8" evidence="3 9"/>
<comment type="subcellular location">
    <subcellularLocation>
        <location evidence="9">Cytoplasm</location>
    </subcellularLocation>
    <text evidence="9">About half TF is bound to the ribosome near the polypeptide exit tunnel while the other half is free in the cytoplasm.</text>
</comment>
<keyword evidence="14" id="KW-1185">Reference proteome</keyword>
<dbReference type="GO" id="GO:0051301">
    <property type="term" value="P:cell division"/>
    <property type="evidence" value="ECO:0007669"/>
    <property type="project" value="UniProtKB-KW"/>
</dbReference>
<dbReference type="GO" id="GO:0003755">
    <property type="term" value="F:peptidyl-prolyl cis-trans isomerase activity"/>
    <property type="evidence" value="ECO:0007669"/>
    <property type="project" value="UniProtKB-UniRule"/>
</dbReference>
<evidence type="ECO:0000313" key="14">
    <source>
        <dbReference type="Proteomes" id="UP000237968"/>
    </source>
</evidence>
<dbReference type="SUPFAM" id="SSF102735">
    <property type="entry name" value="Trigger factor ribosome-binding domain"/>
    <property type="match status" value="1"/>
</dbReference>
<dbReference type="InterPro" id="IPR046357">
    <property type="entry name" value="PPIase_dom_sf"/>
</dbReference>
<dbReference type="GO" id="GO:0051083">
    <property type="term" value="P:'de novo' cotranslational protein folding"/>
    <property type="evidence" value="ECO:0007669"/>
    <property type="project" value="TreeGrafter"/>
</dbReference>
<evidence type="ECO:0000259" key="12">
    <source>
        <dbReference type="Pfam" id="PF05698"/>
    </source>
</evidence>
<comment type="caution">
    <text evidence="13">The sequence shown here is derived from an EMBL/GenBank/DDBJ whole genome shotgun (WGS) entry which is preliminary data.</text>
</comment>
<evidence type="ECO:0000256" key="5">
    <source>
        <dbReference type="ARBA" id="ARBA00023110"/>
    </source>
</evidence>
<comment type="similarity">
    <text evidence="2 9">Belongs to the FKBP-type PPIase family. Tig subfamily.</text>
</comment>
<protein>
    <recommendedName>
        <fullName evidence="4 9">Trigger factor</fullName>
        <shortName evidence="9">TF</shortName>
        <ecNumber evidence="3 9">5.2.1.8</ecNumber>
    </recommendedName>
    <alternativeName>
        <fullName evidence="8 9">PPIase</fullName>
    </alternativeName>
</protein>
<dbReference type="NCBIfam" id="TIGR00115">
    <property type="entry name" value="tig"/>
    <property type="match status" value="1"/>
</dbReference>
<evidence type="ECO:0000256" key="2">
    <source>
        <dbReference type="ARBA" id="ARBA00005464"/>
    </source>
</evidence>
<evidence type="ECO:0000256" key="6">
    <source>
        <dbReference type="ARBA" id="ARBA00023186"/>
    </source>
</evidence>
<dbReference type="EMBL" id="PVNK01000101">
    <property type="protein sequence ID" value="PRQ03249.1"/>
    <property type="molecule type" value="Genomic_DNA"/>
</dbReference>
<evidence type="ECO:0000313" key="13">
    <source>
        <dbReference type="EMBL" id="PRQ03249.1"/>
    </source>
</evidence>
<evidence type="ECO:0000256" key="3">
    <source>
        <dbReference type="ARBA" id="ARBA00013194"/>
    </source>
</evidence>
<dbReference type="Gene3D" id="3.10.50.40">
    <property type="match status" value="1"/>
</dbReference>
<keyword evidence="6 9" id="KW-0143">Chaperone</keyword>
<feature type="compositionally biased region" description="Acidic residues" evidence="10">
    <location>
        <begin position="431"/>
        <end position="448"/>
    </location>
</feature>
<evidence type="ECO:0000259" key="11">
    <source>
        <dbReference type="Pfam" id="PF05697"/>
    </source>
</evidence>
<keyword evidence="7 9" id="KW-0413">Isomerase</keyword>
<feature type="domain" description="Trigger factor ribosome-binding bacterial" evidence="11">
    <location>
        <begin position="1"/>
        <end position="142"/>
    </location>
</feature>
<dbReference type="SUPFAM" id="SSF109998">
    <property type="entry name" value="Triger factor/SurA peptide-binding domain-like"/>
    <property type="match status" value="1"/>
</dbReference>
<sequence length="455" mass="51171">MDSQIEQITPVECRVRVTVPWTEVSPRLDTKLRTLGRKARVPGFRPGKVPPRVLEKMFGKGARAELANELFQETFQTAMSKHAANPLTQPTLESSSLEKGTDFVYAARFEVAPELEPKDYKGVPVRRRPAAVDEDKVAAELTKKQEELTEMRPIEGGEGEDARTKTQDGDVWTIDIDGTIGDEPLSRKDLEITIGKTAGEVVPGLSAAMADFELSLVGKTREVTFTPPEDRVKPEFRGAKVQLTIAARDVRETVVPELDDEFARDTGEADTLDELKEQIREKLREEDMETAEREARQRLVEALLERNEFDPAPSMVTREVNAQVDMFKRQLSQQGLTLRQIGSNEAQMAENMRGQATFNVKAFLLLEAIRKAESIDVSEEEIEEEVKQMAEAQGQNPARLRATMEKDQRLLLLRAQMREERILDFLMGEADVTEAPDPVEEADEDDESKSDTDES</sequence>
<dbReference type="AlphaFoldDB" id="A0A2S9YDQ9"/>
<keyword evidence="9" id="KW-0132">Cell division</keyword>
<comment type="domain">
    <text evidence="9">Consists of 3 domains; the N-terminus binds the ribosome, the middle domain has PPIase activity, while the C-terminus has intrinsic chaperone activity on its own.</text>
</comment>
<dbReference type="InterPro" id="IPR008880">
    <property type="entry name" value="Trigger_fac_C"/>
</dbReference>
<comment type="function">
    <text evidence="9">Involved in protein export. Acts as a chaperone by maintaining the newly synthesized protein in an open conformation. Functions as a peptidyl-prolyl cis-trans isomerase.</text>
</comment>
<gene>
    <name evidence="9 13" type="primary">tig</name>
    <name evidence="13" type="ORF">ENSA5_17790</name>
</gene>
<dbReference type="InterPro" id="IPR005215">
    <property type="entry name" value="Trig_fac"/>
</dbReference>
<dbReference type="PANTHER" id="PTHR30560">
    <property type="entry name" value="TRIGGER FACTOR CHAPERONE AND PEPTIDYL-PROLYL CIS/TRANS ISOMERASE"/>
    <property type="match status" value="1"/>
</dbReference>
<dbReference type="PIRSF" id="PIRSF003095">
    <property type="entry name" value="Trigger_factor"/>
    <property type="match status" value="1"/>
</dbReference>
<evidence type="ECO:0000256" key="10">
    <source>
        <dbReference type="SAM" id="MobiDB-lite"/>
    </source>
</evidence>
<keyword evidence="9" id="KW-0963">Cytoplasm</keyword>
<evidence type="ECO:0000256" key="9">
    <source>
        <dbReference type="HAMAP-Rule" id="MF_00303"/>
    </source>
</evidence>
<reference evidence="13 14" key="1">
    <citation type="submission" date="2018-03" db="EMBL/GenBank/DDBJ databases">
        <title>Draft Genome Sequences of the Obligatory Marine Myxobacteria Enhygromyxa salina SWB005.</title>
        <authorList>
            <person name="Poehlein A."/>
            <person name="Moghaddam J.A."/>
            <person name="Harms H."/>
            <person name="Alanjari M."/>
            <person name="Koenig G.M."/>
            <person name="Daniel R."/>
            <person name="Schaeberle T.F."/>
        </authorList>
    </citation>
    <scope>NUCLEOTIDE SEQUENCE [LARGE SCALE GENOMIC DNA]</scope>
    <source>
        <strain evidence="13 14">SWB005</strain>
    </source>
</reference>
<dbReference type="GO" id="GO:0043022">
    <property type="term" value="F:ribosome binding"/>
    <property type="evidence" value="ECO:0007669"/>
    <property type="project" value="TreeGrafter"/>
</dbReference>
<dbReference type="SUPFAM" id="SSF54534">
    <property type="entry name" value="FKBP-like"/>
    <property type="match status" value="1"/>
</dbReference>
<proteinExistence type="inferred from homology"/>
<evidence type="ECO:0000256" key="7">
    <source>
        <dbReference type="ARBA" id="ARBA00023235"/>
    </source>
</evidence>
<accession>A0A2S9YDQ9</accession>
<dbReference type="GO" id="GO:0015031">
    <property type="term" value="P:protein transport"/>
    <property type="evidence" value="ECO:0007669"/>
    <property type="project" value="UniProtKB-UniRule"/>
</dbReference>
<name>A0A2S9YDQ9_9BACT</name>
<dbReference type="GO" id="GO:0044183">
    <property type="term" value="F:protein folding chaperone"/>
    <property type="evidence" value="ECO:0007669"/>
    <property type="project" value="TreeGrafter"/>
</dbReference>
<evidence type="ECO:0000256" key="1">
    <source>
        <dbReference type="ARBA" id="ARBA00000971"/>
    </source>
</evidence>
<dbReference type="GO" id="GO:0005737">
    <property type="term" value="C:cytoplasm"/>
    <property type="evidence" value="ECO:0007669"/>
    <property type="project" value="UniProtKB-SubCell"/>
</dbReference>
<keyword evidence="9" id="KW-0131">Cell cycle</keyword>